<dbReference type="GO" id="GO:0005506">
    <property type="term" value="F:iron ion binding"/>
    <property type="evidence" value="ECO:0007669"/>
    <property type="project" value="InterPro"/>
</dbReference>
<reference evidence="11 12" key="1">
    <citation type="journal article" date="2010" name="Proc. Natl. Acad. Sci. U.S.A.">
        <title>Insights into evolution of multicellular fungi from the assembled chromosomes of the mushroom Coprinopsis cinerea (Coprinus cinereus).</title>
        <authorList>
            <person name="Stajich J.E."/>
            <person name="Wilke S.K."/>
            <person name="Ahren D."/>
            <person name="Au C.H."/>
            <person name="Birren B.W."/>
            <person name="Borodovsky M."/>
            <person name="Burns C."/>
            <person name="Canback B."/>
            <person name="Casselton L.A."/>
            <person name="Cheng C.K."/>
            <person name="Deng J."/>
            <person name="Dietrich F.S."/>
            <person name="Fargo D.C."/>
            <person name="Farman M.L."/>
            <person name="Gathman A.C."/>
            <person name="Goldberg J."/>
            <person name="Guigo R."/>
            <person name="Hoegger P.J."/>
            <person name="Hooker J.B."/>
            <person name="Huggins A."/>
            <person name="James T.Y."/>
            <person name="Kamada T."/>
            <person name="Kilaru S."/>
            <person name="Kodira C."/>
            <person name="Kues U."/>
            <person name="Kupfer D."/>
            <person name="Kwan H.S."/>
            <person name="Lomsadze A."/>
            <person name="Li W."/>
            <person name="Lilly W.W."/>
            <person name="Ma L.J."/>
            <person name="Mackey A.J."/>
            <person name="Manning G."/>
            <person name="Martin F."/>
            <person name="Muraguchi H."/>
            <person name="Natvig D.O."/>
            <person name="Palmerini H."/>
            <person name="Ramesh M.A."/>
            <person name="Rehmeyer C.J."/>
            <person name="Roe B.A."/>
            <person name="Shenoy N."/>
            <person name="Stanke M."/>
            <person name="Ter-Hovhannisyan V."/>
            <person name="Tunlid A."/>
            <person name="Velagapudi R."/>
            <person name="Vision T.J."/>
            <person name="Zeng Q."/>
            <person name="Zolan M.E."/>
            <person name="Pukkila P.J."/>
        </authorList>
    </citation>
    <scope>NUCLEOTIDE SEQUENCE [LARGE SCALE GENOMIC DNA]</scope>
    <source>
        <strain evidence="12">Okayama-7 / 130 / ATCC MYA-4618 / FGSC 9003</strain>
    </source>
</reference>
<dbReference type="SUPFAM" id="SSF48264">
    <property type="entry name" value="Cytochrome P450"/>
    <property type="match status" value="1"/>
</dbReference>
<keyword evidence="7 9" id="KW-0408">Iron</keyword>
<keyword evidence="10" id="KW-0472">Membrane</keyword>
<keyword evidence="12" id="KW-1185">Reference proteome</keyword>
<keyword evidence="4 9" id="KW-0349">Heme</keyword>
<dbReference type="AlphaFoldDB" id="D6RPT3"/>
<evidence type="ECO:0000256" key="3">
    <source>
        <dbReference type="ARBA" id="ARBA00010617"/>
    </source>
</evidence>
<dbReference type="KEGG" id="cci:CC1G_15166"/>
<name>D6RPT3_COPC7</name>
<evidence type="ECO:0000256" key="9">
    <source>
        <dbReference type="RuleBase" id="RU000461"/>
    </source>
</evidence>
<dbReference type="InterPro" id="IPR017972">
    <property type="entry name" value="Cyt_P450_CS"/>
</dbReference>
<dbReference type="PANTHER" id="PTHR46300:SF7">
    <property type="entry name" value="P450, PUTATIVE (EUROFUNG)-RELATED"/>
    <property type="match status" value="1"/>
</dbReference>
<protein>
    <submittedName>
        <fullName evidence="11">O-methylsterigmatocystin oxidoreductase</fullName>
    </submittedName>
</protein>
<dbReference type="GeneID" id="9378388"/>
<comment type="caution">
    <text evidence="11">The sequence shown here is derived from an EMBL/GenBank/DDBJ whole genome shotgun (WGS) entry which is preliminary data.</text>
</comment>
<dbReference type="InParanoid" id="D6RPT3"/>
<evidence type="ECO:0000256" key="7">
    <source>
        <dbReference type="ARBA" id="ARBA00023004"/>
    </source>
</evidence>
<evidence type="ECO:0000313" key="12">
    <source>
        <dbReference type="Proteomes" id="UP000001861"/>
    </source>
</evidence>
<dbReference type="PRINTS" id="PR00463">
    <property type="entry name" value="EP450I"/>
</dbReference>
<keyword evidence="8 9" id="KW-0503">Monooxygenase</keyword>
<keyword evidence="5 9" id="KW-0479">Metal-binding</keyword>
<dbReference type="GO" id="GO:0004497">
    <property type="term" value="F:monooxygenase activity"/>
    <property type="evidence" value="ECO:0007669"/>
    <property type="project" value="UniProtKB-KW"/>
</dbReference>
<evidence type="ECO:0000256" key="5">
    <source>
        <dbReference type="ARBA" id="ARBA00022723"/>
    </source>
</evidence>
<accession>D6RPT3</accession>
<evidence type="ECO:0000256" key="4">
    <source>
        <dbReference type="ARBA" id="ARBA00022617"/>
    </source>
</evidence>
<gene>
    <name evidence="11" type="ORF">CC1G_15166</name>
</gene>
<evidence type="ECO:0000256" key="2">
    <source>
        <dbReference type="ARBA" id="ARBA00005179"/>
    </source>
</evidence>
<keyword evidence="6 9" id="KW-0560">Oxidoreductase</keyword>
<dbReference type="HOGENOM" id="CLU_001570_2_3_1"/>
<comment type="pathway">
    <text evidence="2">Secondary metabolite biosynthesis.</text>
</comment>
<dbReference type="Proteomes" id="UP000001861">
    <property type="component" value="Unassembled WGS sequence"/>
</dbReference>
<dbReference type="GO" id="GO:0020037">
    <property type="term" value="F:heme binding"/>
    <property type="evidence" value="ECO:0007669"/>
    <property type="project" value="InterPro"/>
</dbReference>
<feature type="transmembrane region" description="Helical" evidence="10">
    <location>
        <begin position="17"/>
        <end position="36"/>
    </location>
</feature>
<evidence type="ECO:0000256" key="1">
    <source>
        <dbReference type="ARBA" id="ARBA00001971"/>
    </source>
</evidence>
<keyword evidence="10" id="KW-0812">Transmembrane</keyword>
<dbReference type="GO" id="GO:0016705">
    <property type="term" value="F:oxidoreductase activity, acting on paired donors, with incorporation or reduction of molecular oxygen"/>
    <property type="evidence" value="ECO:0007669"/>
    <property type="project" value="InterPro"/>
</dbReference>
<dbReference type="PROSITE" id="PS00086">
    <property type="entry name" value="CYTOCHROME_P450"/>
    <property type="match status" value="1"/>
</dbReference>
<proteinExistence type="inferred from homology"/>
<evidence type="ECO:0000256" key="6">
    <source>
        <dbReference type="ARBA" id="ARBA00023002"/>
    </source>
</evidence>
<comment type="similarity">
    <text evidence="3 9">Belongs to the cytochrome P450 family.</text>
</comment>
<dbReference type="InterPro" id="IPR036396">
    <property type="entry name" value="Cyt_P450_sf"/>
</dbReference>
<dbReference type="OrthoDB" id="2789670at2759"/>
<sequence>MSALLCRPPSFYQLTSWVPWWIVVTGILGVVVLLRVGRNLRAGRKTPAPLPPGPKGLPILGNLFQIPIHQPWKVYHSWKETYESVELKDQIQGDIIYLEALGQRILVLNSLASIEALLVKRAANYSDRAGSVITDLMRFGWLFGLMNYGSEWRERRRVFHQFFNHSEQHHPLIEHEIGNFLRQLTKRPTGYKEEVRTMLGTLIMRLTYGAEDNEYNKRLIHAASAVAIGFTKYSVPGELLVTSFPLLRYVPSWFPGAGWKSKLEELAVINDYIHGQPFDDAIERAKSGKREEFPSFMSNVLQTLPPEEDPERPRQEGVARDVAAGAYAGGCRSIPLHAPEWLIVSVDNAIASSANVLAVALALHPDVQEKAQAEIDAVVGSDRLPEFSDLDHLPYIQAIVKEFSPERFLENEKLNPSVLDPEVAIFGYGRRVCPGRQLGNDILTILAARLLACFNVKQAFDEAGNPKPISAEMTSTFISLVFRLVQAAIETDLRSGVGRPCRLIAMLYLALQAI</sequence>
<dbReference type="InterPro" id="IPR050364">
    <property type="entry name" value="Cytochrome_P450_fung"/>
</dbReference>
<dbReference type="OMA" id="KTHENAF"/>
<dbReference type="Pfam" id="PF00067">
    <property type="entry name" value="p450"/>
    <property type="match status" value="2"/>
</dbReference>
<keyword evidence="10" id="KW-1133">Transmembrane helix</keyword>
<dbReference type="InterPro" id="IPR001128">
    <property type="entry name" value="Cyt_P450"/>
</dbReference>
<dbReference type="EMBL" id="AACS02000009">
    <property type="protein sequence ID" value="EFI27033.1"/>
    <property type="molecule type" value="Genomic_DNA"/>
</dbReference>
<comment type="cofactor">
    <cofactor evidence="1">
        <name>heme</name>
        <dbReference type="ChEBI" id="CHEBI:30413"/>
    </cofactor>
</comment>
<dbReference type="eggNOG" id="KOG0156">
    <property type="taxonomic scope" value="Eukaryota"/>
</dbReference>
<dbReference type="VEuPathDB" id="FungiDB:CC1G_15166"/>
<dbReference type="InterPro" id="IPR002401">
    <property type="entry name" value="Cyt_P450_E_grp-I"/>
</dbReference>
<organism evidence="11 12">
    <name type="scientific">Coprinopsis cinerea (strain Okayama-7 / 130 / ATCC MYA-4618 / FGSC 9003)</name>
    <name type="common">Inky cap fungus</name>
    <name type="synonym">Hormographiella aspergillata</name>
    <dbReference type="NCBI Taxonomy" id="240176"/>
    <lineage>
        <taxon>Eukaryota</taxon>
        <taxon>Fungi</taxon>
        <taxon>Dikarya</taxon>
        <taxon>Basidiomycota</taxon>
        <taxon>Agaricomycotina</taxon>
        <taxon>Agaricomycetes</taxon>
        <taxon>Agaricomycetidae</taxon>
        <taxon>Agaricales</taxon>
        <taxon>Agaricineae</taxon>
        <taxon>Psathyrellaceae</taxon>
        <taxon>Coprinopsis</taxon>
    </lineage>
</organism>
<evidence type="ECO:0000256" key="8">
    <source>
        <dbReference type="ARBA" id="ARBA00023033"/>
    </source>
</evidence>
<evidence type="ECO:0000256" key="10">
    <source>
        <dbReference type="SAM" id="Phobius"/>
    </source>
</evidence>
<dbReference type="RefSeq" id="XP_002910527.1">
    <property type="nucleotide sequence ID" value="XM_002910481.1"/>
</dbReference>
<dbReference type="Gene3D" id="1.10.630.10">
    <property type="entry name" value="Cytochrome P450"/>
    <property type="match status" value="2"/>
</dbReference>
<evidence type="ECO:0000313" key="11">
    <source>
        <dbReference type="EMBL" id="EFI27033.1"/>
    </source>
</evidence>
<dbReference type="PANTHER" id="PTHR46300">
    <property type="entry name" value="P450, PUTATIVE (EUROFUNG)-RELATED-RELATED"/>
    <property type="match status" value="1"/>
</dbReference>